<sequence length="229" mass="23298">MSFLADFRSGTRDTAPVVLGIIPFGLVAGAAAVEAGLTGGQALGLSVIVFAGASQLAAIDLLGDGAPVAVVVGTILVINLRMVMYSASIAPHVARARRRWKALGAYLLTDQAYALSLAKFRSAETAGIGYYLGTAVPLWVCWQLCTVLGVVVGARVPPWLPLDFALPLVFLALLVPAVDDWATGMAAFLGGTLTTVAVGLPYELALPVGAVVGVLAGVVTDAALGGEPA</sequence>
<keyword evidence="5 8" id="KW-0812">Transmembrane</keyword>
<evidence type="ECO:0000256" key="4">
    <source>
        <dbReference type="ARBA" id="ARBA00022475"/>
    </source>
</evidence>
<dbReference type="Pfam" id="PF03591">
    <property type="entry name" value="AzlC"/>
    <property type="match status" value="1"/>
</dbReference>
<protein>
    <submittedName>
        <fullName evidence="9">Branched-chain amino acid ABC transporter permease</fullName>
    </submittedName>
</protein>
<feature type="transmembrane region" description="Helical" evidence="8">
    <location>
        <begin position="208"/>
        <end position="226"/>
    </location>
</feature>
<evidence type="ECO:0000256" key="5">
    <source>
        <dbReference type="ARBA" id="ARBA00022692"/>
    </source>
</evidence>
<keyword evidence="7 8" id="KW-0472">Membrane</keyword>
<reference evidence="9 10" key="1">
    <citation type="submission" date="2019-10" db="EMBL/GenBank/DDBJ databases">
        <title>Unraveling microbial dark matter from salterns through culturing: the case of the genus Halosegnis.</title>
        <authorList>
            <person name="Duran-Viseras A."/>
            <person name="Andrei A.-S."/>
            <person name="Vera-Gargallo B."/>
            <person name="Ghai R."/>
            <person name="Sanchez-Porro C."/>
            <person name="Ventosa A."/>
        </authorList>
    </citation>
    <scope>NUCLEOTIDE SEQUENCE [LARGE SCALE GENOMIC DNA]</scope>
    <source>
        <strain evidence="9 10">F18-79</strain>
    </source>
</reference>
<evidence type="ECO:0000256" key="3">
    <source>
        <dbReference type="ARBA" id="ARBA00022448"/>
    </source>
</evidence>
<accession>A0A5N5U843</accession>
<keyword evidence="6 8" id="KW-1133">Transmembrane helix</keyword>
<comment type="similarity">
    <text evidence="2">Belongs to the AzlC family.</text>
</comment>
<dbReference type="Proteomes" id="UP000326865">
    <property type="component" value="Unassembled WGS sequence"/>
</dbReference>
<comment type="subcellular location">
    <subcellularLocation>
        <location evidence="1">Cell membrane</location>
        <topology evidence="1">Multi-pass membrane protein</topology>
    </subcellularLocation>
</comment>
<keyword evidence="10" id="KW-1185">Reference proteome</keyword>
<gene>
    <name evidence="9" type="ORF">DM867_06470</name>
</gene>
<keyword evidence="3" id="KW-0813">Transport</keyword>
<dbReference type="PANTHER" id="PTHR34979">
    <property type="entry name" value="INNER MEMBRANE PROTEIN YGAZ"/>
    <property type="match status" value="1"/>
</dbReference>
<evidence type="ECO:0000313" key="9">
    <source>
        <dbReference type="EMBL" id="KAB7514754.1"/>
    </source>
</evidence>
<comment type="caution">
    <text evidence="9">The sequence shown here is derived from an EMBL/GenBank/DDBJ whole genome shotgun (WGS) entry which is preliminary data.</text>
</comment>
<feature type="transmembrane region" description="Helical" evidence="8">
    <location>
        <begin position="128"/>
        <end position="153"/>
    </location>
</feature>
<name>A0A5N5U843_9EURY</name>
<dbReference type="AlphaFoldDB" id="A0A5N5U843"/>
<dbReference type="EMBL" id="QKKZ01000002">
    <property type="protein sequence ID" value="KAB7514754.1"/>
    <property type="molecule type" value="Genomic_DNA"/>
</dbReference>
<feature type="transmembrane region" description="Helical" evidence="8">
    <location>
        <begin position="42"/>
        <end position="62"/>
    </location>
</feature>
<dbReference type="InterPro" id="IPR011606">
    <property type="entry name" value="Brnchd-chn_aa_trnsp_permease"/>
</dbReference>
<feature type="transmembrane region" description="Helical" evidence="8">
    <location>
        <begin position="68"/>
        <end position="90"/>
    </location>
</feature>
<dbReference type="PANTHER" id="PTHR34979:SF1">
    <property type="entry name" value="INNER MEMBRANE PROTEIN YGAZ"/>
    <property type="match status" value="1"/>
</dbReference>
<feature type="transmembrane region" description="Helical" evidence="8">
    <location>
        <begin position="15"/>
        <end position="35"/>
    </location>
</feature>
<keyword evidence="4" id="KW-1003">Cell membrane</keyword>
<evidence type="ECO:0000256" key="1">
    <source>
        <dbReference type="ARBA" id="ARBA00004651"/>
    </source>
</evidence>
<organism evidence="9 10">
    <name type="scientific">Halosegnis rubeus</name>
    <dbReference type="NCBI Taxonomy" id="2212850"/>
    <lineage>
        <taxon>Archaea</taxon>
        <taxon>Methanobacteriati</taxon>
        <taxon>Methanobacteriota</taxon>
        <taxon>Stenosarchaea group</taxon>
        <taxon>Halobacteria</taxon>
        <taxon>Halobacteriales</taxon>
        <taxon>Natronomonadaceae</taxon>
        <taxon>Halosegnis</taxon>
    </lineage>
</organism>
<dbReference type="RefSeq" id="WP_152133972.1">
    <property type="nucleotide sequence ID" value="NZ_QKKZ01000002.1"/>
</dbReference>
<proteinExistence type="inferred from homology"/>
<evidence type="ECO:0000256" key="7">
    <source>
        <dbReference type="ARBA" id="ARBA00023136"/>
    </source>
</evidence>
<evidence type="ECO:0000256" key="8">
    <source>
        <dbReference type="SAM" id="Phobius"/>
    </source>
</evidence>
<evidence type="ECO:0000313" key="10">
    <source>
        <dbReference type="Proteomes" id="UP000326865"/>
    </source>
</evidence>
<evidence type="ECO:0000256" key="2">
    <source>
        <dbReference type="ARBA" id="ARBA00010735"/>
    </source>
</evidence>
<dbReference type="GO" id="GO:1903785">
    <property type="term" value="P:L-valine transmembrane transport"/>
    <property type="evidence" value="ECO:0007669"/>
    <property type="project" value="TreeGrafter"/>
</dbReference>
<evidence type="ECO:0000256" key="6">
    <source>
        <dbReference type="ARBA" id="ARBA00022989"/>
    </source>
</evidence>
<dbReference type="GO" id="GO:0005886">
    <property type="term" value="C:plasma membrane"/>
    <property type="evidence" value="ECO:0007669"/>
    <property type="project" value="UniProtKB-SubCell"/>
</dbReference>